<dbReference type="InterPro" id="IPR002328">
    <property type="entry name" value="ADH_Zn_CS"/>
</dbReference>
<keyword evidence="3 7" id="KW-0479">Metal-binding</keyword>
<keyword evidence="6" id="KW-0520">NAD</keyword>
<dbReference type="PANTHER" id="PTHR42940:SF8">
    <property type="entry name" value="VACUOLAR PROTEIN SORTING-ASSOCIATED PROTEIN 11"/>
    <property type="match status" value="1"/>
</dbReference>
<dbReference type="InterPro" id="IPR036291">
    <property type="entry name" value="NAD(P)-bd_dom_sf"/>
</dbReference>
<dbReference type="PANTHER" id="PTHR42940">
    <property type="entry name" value="ALCOHOL DEHYDROGENASE 1-RELATED"/>
    <property type="match status" value="1"/>
</dbReference>
<dbReference type="FunFam" id="3.40.50.720:FF:000039">
    <property type="entry name" value="Alcohol dehydrogenase AdhP"/>
    <property type="match status" value="1"/>
</dbReference>
<feature type="region of interest" description="Disordered" evidence="8">
    <location>
        <begin position="356"/>
        <end position="430"/>
    </location>
</feature>
<evidence type="ECO:0000256" key="3">
    <source>
        <dbReference type="ARBA" id="ARBA00022723"/>
    </source>
</evidence>
<name>A0A9Q0AT55_9PEZI</name>
<accession>A0A9Q0AT55</accession>
<organism evidence="10 11">
    <name type="scientific">Neoarthrinium moseri</name>
    <dbReference type="NCBI Taxonomy" id="1658444"/>
    <lineage>
        <taxon>Eukaryota</taxon>
        <taxon>Fungi</taxon>
        <taxon>Dikarya</taxon>
        <taxon>Ascomycota</taxon>
        <taxon>Pezizomycotina</taxon>
        <taxon>Sordariomycetes</taxon>
        <taxon>Xylariomycetidae</taxon>
        <taxon>Amphisphaeriales</taxon>
        <taxon>Apiosporaceae</taxon>
        <taxon>Neoarthrinium</taxon>
    </lineage>
</organism>
<dbReference type="SUPFAM" id="SSF50129">
    <property type="entry name" value="GroES-like"/>
    <property type="match status" value="1"/>
</dbReference>
<dbReference type="InterPro" id="IPR013149">
    <property type="entry name" value="ADH-like_C"/>
</dbReference>
<keyword evidence="5" id="KW-0560">Oxidoreductase</keyword>
<dbReference type="SUPFAM" id="SSF51735">
    <property type="entry name" value="NAD(P)-binding Rossmann-fold domains"/>
    <property type="match status" value="1"/>
</dbReference>
<dbReference type="Proteomes" id="UP000829685">
    <property type="component" value="Unassembled WGS sequence"/>
</dbReference>
<comment type="similarity">
    <text evidence="2 7">Belongs to the zinc-containing alcohol dehydrogenase family.</text>
</comment>
<dbReference type="EMBL" id="JAFIMR010000005">
    <property type="protein sequence ID" value="KAI1879101.1"/>
    <property type="molecule type" value="Genomic_DNA"/>
</dbReference>
<protein>
    <recommendedName>
        <fullName evidence="9">Enoyl reductase (ER) domain-containing protein</fullName>
    </recommendedName>
</protein>
<dbReference type="Gene3D" id="3.40.50.720">
    <property type="entry name" value="NAD(P)-binding Rossmann-like Domain"/>
    <property type="match status" value="1"/>
</dbReference>
<dbReference type="Pfam" id="PF08240">
    <property type="entry name" value="ADH_N"/>
    <property type="match status" value="1"/>
</dbReference>
<dbReference type="InterPro" id="IPR011032">
    <property type="entry name" value="GroES-like_sf"/>
</dbReference>
<evidence type="ECO:0000256" key="5">
    <source>
        <dbReference type="ARBA" id="ARBA00023002"/>
    </source>
</evidence>
<keyword evidence="4 7" id="KW-0862">Zinc</keyword>
<keyword evidence="11" id="KW-1185">Reference proteome</keyword>
<evidence type="ECO:0000256" key="1">
    <source>
        <dbReference type="ARBA" id="ARBA00001947"/>
    </source>
</evidence>
<evidence type="ECO:0000259" key="9">
    <source>
        <dbReference type="SMART" id="SM00829"/>
    </source>
</evidence>
<dbReference type="InterPro" id="IPR013154">
    <property type="entry name" value="ADH-like_N"/>
</dbReference>
<proteinExistence type="inferred from homology"/>
<dbReference type="CDD" id="cd08297">
    <property type="entry name" value="CAD3"/>
    <property type="match status" value="1"/>
</dbReference>
<feature type="domain" description="Enoyl reductase (ER)" evidence="9">
    <location>
        <begin position="17"/>
        <end position="346"/>
    </location>
</feature>
<dbReference type="SMART" id="SM00829">
    <property type="entry name" value="PKS_ER"/>
    <property type="match status" value="1"/>
</dbReference>
<evidence type="ECO:0000256" key="7">
    <source>
        <dbReference type="RuleBase" id="RU361277"/>
    </source>
</evidence>
<feature type="compositionally biased region" description="Basic and acidic residues" evidence="8">
    <location>
        <begin position="395"/>
        <end position="412"/>
    </location>
</feature>
<evidence type="ECO:0000256" key="6">
    <source>
        <dbReference type="ARBA" id="ARBA00023027"/>
    </source>
</evidence>
<comment type="caution">
    <text evidence="10">The sequence shown here is derived from an EMBL/GenBank/DDBJ whole genome shotgun (WGS) entry which is preliminary data.</text>
</comment>
<reference evidence="10" key="1">
    <citation type="submission" date="2021-03" db="EMBL/GenBank/DDBJ databases">
        <title>Revisited historic fungal species revealed as producer of novel bioactive compounds through whole genome sequencing and comparative genomics.</title>
        <authorList>
            <person name="Vignolle G.A."/>
            <person name="Hochenegger N."/>
            <person name="Mach R.L."/>
            <person name="Mach-Aigner A.R."/>
            <person name="Javad Rahimi M."/>
            <person name="Salim K.A."/>
            <person name="Chan C.M."/>
            <person name="Lim L.B.L."/>
            <person name="Cai F."/>
            <person name="Druzhinina I.S."/>
            <person name="U'Ren J.M."/>
            <person name="Derntl C."/>
        </authorList>
    </citation>
    <scope>NUCLEOTIDE SEQUENCE</scope>
    <source>
        <strain evidence="10">TUCIM 5799</strain>
    </source>
</reference>
<dbReference type="PROSITE" id="PS00059">
    <property type="entry name" value="ADH_ZINC"/>
    <property type="match status" value="1"/>
</dbReference>
<dbReference type="Gene3D" id="3.90.180.10">
    <property type="entry name" value="Medium-chain alcohol dehydrogenases, catalytic domain"/>
    <property type="match status" value="1"/>
</dbReference>
<feature type="compositionally biased region" description="Basic and acidic residues" evidence="8">
    <location>
        <begin position="356"/>
        <end position="388"/>
    </location>
</feature>
<dbReference type="AlphaFoldDB" id="A0A9Q0AT55"/>
<dbReference type="GO" id="GO:0008270">
    <property type="term" value="F:zinc ion binding"/>
    <property type="evidence" value="ECO:0007669"/>
    <property type="project" value="InterPro"/>
</dbReference>
<gene>
    <name evidence="10" type="ORF">JX265_003278</name>
</gene>
<evidence type="ECO:0000256" key="8">
    <source>
        <dbReference type="SAM" id="MobiDB-lite"/>
    </source>
</evidence>
<evidence type="ECO:0000256" key="4">
    <source>
        <dbReference type="ARBA" id="ARBA00022833"/>
    </source>
</evidence>
<sequence>MSSTTLQKAAVVVRENGASRFEVREIAKPEVKPWEILVNITATGICGTDISLAAGHLGPSCDVLGHEGVGRVEAIGAGVDPTVAKVGDRVGVAWVRDACGDCECCRVPAGETRCVEQLNSGRKLDGTFAEYCAVPSRYVLKLPDDLTVSDELVAPILCGGVTAYNALKSCRATPGEWVAVSGAGGGVGALAIQYAKAMGYRVIAIDLGTDKKEYCLKLGAEVYVDAKEDVTALVNKATKGTRAKAVIVSAGSGAAYQNAFDIVAAFGTVVCVGIPPPHQTMTLHPLQFIDKGFTIIGSVTGTRTDTLEALEFVQRGVVTPAIHPISLNELPDVADRVATTTGKYVVRFDQQKVDQQKAEDWIEENAEGKTEEKAEEKGEVKTEQKSEEKAEEEAVEKAGEKVEEKGREDGEVPSKALDSSQEKNNSCCAL</sequence>
<dbReference type="Pfam" id="PF00107">
    <property type="entry name" value="ADH_zinc_N"/>
    <property type="match status" value="1"/>
</dbReference>
<dbReference type="InterPro" id="IPR020843">
    <property type="entry name" value="ER"/>
</dbReference>
<evidence type="ECO:0000256" key="2">
    <source>
        <dbReference type="ARBA" id="ARBA00008072"/>
    </source>
</evidence>
<dbReference type="GO" id="GO:0005737">
    <property type="term" value="C:cytoplasm"/>
    <property type="evidence" value="ECO:0007669"/>
    <property type="project" value="TreeGrafter"/>
</dbReference>
<comment type="cofactor">
    <cofactor evidence="1 7">
        <name>Zn(2+)</name>
        <dbReference type="ChEBI" id="CHEBI:29105"/>
    </cofactor>
</comment>
<evidence type="ECO:0000313" key="10">
    <source>
        <dbReference type="EMBL" id="KAI1879101.1"/>
    </source>
</evidence>
<dbReference type="GO" id="GO:0004022">
    <property type="term" value="F:alcohol dehydrogenase (NAD+) activity"/>
    <property type="evidence" value="ECO:0007669"/>
    <property type="project" value="TreeGrafter"/>
</dbReference>
<feature type="compositionally biased region" description="Polar residues" evidence="8">
    <location>
        <begin position="417"/>
        <end position="430"/>
    </location>
</feature>
<evidence type="ECO:0000313" key="11">
    <source>
        <dbReference type="Proteomes" id="UP000829685"/>
    </source>
</evidence>